<dbReference type="PROSITE" id="PS50822">
    <property type="entry name" value="PIWI"/>
    <property type="match status" value="1"/>
</dbReference>
<sequence>MTDVNFMGVAPNFAELVVSKYSLNIFQTDYSQRIFDECKNDGSEIYYFRWSNKIYAWPSRGKESSRPIGFEPVEVSLQNNPDVYTKVIQQSVINYFFSTGRRPHRQKYSSVYHFKIDNSKTRFNISKLSYIPYFCFSVGYFIRGDRNIVYISCWREFRRRFDVPEKEIQDEGIDTSSWDRKNGVIVGSSRNVKLYVSAVRGEQQKKVIEEKTSNKINEFDHIKKSFNKLLDSLTNIKVVDGAALVKLNHFTIPNSNFNDLFISKPVHYYYNNATTPGGYDQAVSNLKPYTYEFMSSKVFEIVAFIPSQHSGSCENFILKLKAKLGSIFHLTKINIRYINVGSNRDDHINEISGFGHKEFDLALFFLNYSDKSQPLMKSDYTRLKAKLLGKGIPSQNVLMENVRQCNDFALKNISLNIYSKLGGTPWIINKDDKSALELVIGIGSSIDENNDRTIGFASVFDYQGSYILGGCSPISNMSSYTEKLKEHITSILSEAIQIQGVSPQSTIRLIFHLFKDASKYYEIKAILKAVENFADYNIEYSLIHISYQHPFKLYKNEGRDIVPRGTYIEISEGWALLSMGGKQSAPLLIKLDPRSTYKDLYDLSKQVLYFSHLSHKSFQPSSKPVTTKYSGELAKRTSELMTVPHWDTDMLVQLKDRVWFI</sequence>
<gene>
    <name evidence="4" type="ORF">ENI26_03295</name>
</gene>
<dbReference type="SUPFAM" id="SSF53098">
    <property type="entry name" value="Ribonuclease H-like"/>
    <property type="match status" value="1"/>
</dbReference>
<dbReference type="InterPro" id="IPR012337">
    <property type="entry name" value="RNaseH-like_sf"/>
</dbReference>
<dbReference type="InterPro" id="IPR003165">
    <property type="entry name" value="Piwi"/>
</dbReference>
<dbReference type="Pfam" id="PF02171">
    <property type="entry name" value="Piwi"/>
    <property type="match status" value="1"/>
</dbReference>
<evidence type="ECO:0000256" key="1">
    <source>
        <dbReference type="ARBA" id="ARBA00035012"/>
    </source>
</evidence>
<feature type="domain" description="Piwi" evidence="3">
    <location>
        <begin position="384"/>
        <end position="642"/>
    </location>
</feature>
<dbReference type="Gene3D" id="3.30.420.10">
    <property type="entry name" value="Ribonuclease H-like superfamily/Ribonuclease H"/>
    <property type="match status" value="1"/>
</dbReference>
<dbReference type="InterPro" id="IPR036397">
    <property type="entry name" value="RNaseH_sf"/>
</dbReference>
<dbReference type="GO" id="GO:0003676">
    <property type="term" value="F:nucleic acid binding"/>
    <property type="evidence" value="ECO:0007669"/>
    <property type="project" value="InterPro"/>
</dbReference>
<comment type="similarity">
    <text evidence="1">Belongs to the argonaute family. Long pAgo subfamily.</text>
</comment>
<evidence type="ECO:0000256" key="2">
    <source>
        <dbReference type="ARBA" id="ARBA00035032"/>
    </source>
</evidence>
<accession>A0A7C1VR38</accession>
<organism evidence="4">
    <name type="scientific">Methylophaga aminisulfidivorans</name>
    <dbReference type="NCBI Taxonomy" id="230105"/>
    <lineage>
        <taxon>Bacteria</taxon>
        <taxon>Pseudomonadati</taxon>
        <taxon>Pseudomonadota</taxon>
        <taxon>Gammaproteobacteria</taxon>
        <taxon>Thiotrichales</taxon>
        <taxon>Piscirickettsiaceae</taxon>
        <taxon>Methylophaga</taxon>
    </lineage>
</organism>
<protein>
    <recommendedName>
        <fullName evidence="2">Protein argonaute</fullName>
    </recommendedName>
</protein>
<reference evidence="4" key="1">
    <citation type="journal article" date="2020" name="mSystems">
        <title>Genome- and Community-Level Interaction Insights into Carbon Utilization and Element Cycling Functions of Hydrothermarchaeota in Hydrothermal Sediment.</title>
        <authorList>
            <person name="Zhou Z."/>
            <person name="Liu Y."/>
            <person name="Xu W."/>
            <person name="Pan J."/>
            <person name="Luo Z.H."/>
            <person name="Li M."/>
        </authorList>
    </citation>
    <scope>NUCLEOTIDE SEQUENCE [LARGE SCALE GENOMIC DNA]</scope>
    <source>
        <strain evidence="4">HyVt-380</strain>
    </source>
</reference>
<comment type="caution">
    <text evidence="4">The sequence shown here is derived from an EMBL/GenBank/DDBJ whole genome shotgun (WGS) entry which is preliminary data.</text>
</comment>
<dbReference type="Gene3D" id="3.40.50.2300">
    <property type="match status" value="1"/>
</dbReference>
<evidence type="ECO:0000259" key="3">
    <source>
        <dbReference type="PROSITE" id="PS50822"/>
    </source>
</evidence>
<dbReference type="SMART" id="SM00950">
    <property type="entry name" value="Piwi"/>
    <property type="match status" value="1"/>
</dbReference>
<dbReference type="EMBL" id="DRHY01000076">
    <property type="protein sequence ID" value="HEC73381.1"/>
    <property type="molecule type" value="Genomic_DNA"/>
</dbReference>
<dbReference type="Proteomes" id="UP000886384">
    <property type="component" value="Unassembled WGS sequence"/>
</dbReference>
<name>A0A7C1VR38_9GAMM</name>
<proteinExistence type="inferred from homology"/>
<dbReference type="AlphaFoldDB" id="A0A7C1VR38"/>
<evidence type="ECO:0000313" key="4">
    <source>
        <dbReference type="EMBL" id="HEC73381.1"/>
    </source>
</evidence>